<organism evidence="2 3">
    <name type="scientific">Ilex paraguariensis</name>
    <name type="common">yerba mate</name>
    <dbReference type="NCBI Taxonomy" id="185542"/>
    <lineage>
        <taxon>Eukaryota</taxon>
        <taxon>Viridiplantae</taxon>
        <taxon>Streptophyta</taxon>
        <taxon>Embryophyta</taxon>
        <taxon>Tracheophyta</taxon>
        <taxon>Spermatophyta</taxon>
        <taxon>Magnoliopsida</taxon>
        <taxon>eudicotyledons</taxon>
        <taxon>Gunneridae</taxon>
        <taxon>Pentapetalae</taxon>
        <taxon>asterids</taxon>
        <taxon>campanulids</taxon>
        <taxon>Aquifoliales</taxon>
        <taxon>Aquifoliaceae</taxon>
        <taxon>Ilex</taxon>
    </lineage>
</organism>
<gene>
    <name evidence="2" type="ORF">ILEXP_LOCUS42640</name>
</gene>
<dbReference type="AlphaFoldDB" id="A0ABC8TTZ6"/>
<keyword evidence="3" id="KW-1185">Reference proteome</keyword>
<feature type="region of interest" description="Disordered" evidence="1">
    <location>
        <begin position="1"/>
        <end position="20"/>
    </location>
</feature>
<evidence type="ECO:0000256" key="1">
    <source>
        <dbReference type="SAM" id="MobiDB-lite"/>
    </source>
</evidence>
<feature type="region of interest" description="Disordered" evidence="1">
    <location>
        <begin position="69"/>
        <end position="89"/>
    </location>
</feature>
<evidence type="ECO:0000313" key="2">
    <source>
        <dbReference type="EMBL" id="CAK9172938.1"/>
    </source>
</evidence>
<sequence>MDGSVDTRSSSKASLLQSDIGNKMGVTDDKVYGDVARFFFTDEINDDQVEAYNTQNKGTYPMTTRASMGYEEEGNGDRIELDSGRQGSQ</sequence>
<accession>A0ABC8TTZ6</accession>
<evidence type="ECO:0000313" key="3">
    <source>
        <dbReference type="Proteomes" id="UP001642360"/>
    </source>
</evidence>
<comment type="caution">
    <text evidence="2">The sequence shown here is derived from an EMBL/GenBank/DDBJ whole genome shotgun (WGS) entry which is preliminary data.</text>
</comment>
<reference evidence="2 3" key="1">
    <citation type="submission" date="2024-02" db="EMBL/GenBank/DDBJ databases">
        <authorList>
            <person name="Vignale AGUSTIN F."/>
            <person name="Sosa J E."/>
            <person name="Modenutti C."/>
        </authorList>
    </citation>
    <scope>NUCLEOTIDE SEQUENCE [LARGE SCALE GENOMIC DNA]</scope>
</reference>
<dbReference type="Proteomes" id="UP001642360">
    <property type="component" value="Unassembled WGS sequence"/>
</dbReference>
<dbReference type="EMBL" id="CAUOFW020006113">
    <property type="protein sequence ID" value="CAK9172938.1"/>
    <property type="molecule type" value="Genomic_DNA"/>
</dbReference>
<proteinExistence type="predicted"/>
<name>A0ABC8TTZ6_9AQUA</name>
<protein>
    <submittedName>
        <fullName evidence="2">Uncharacterized protein</fullName>
    </submittedName>
</protein>